<dbReference type="InParanoid" id="A0A212EKP8"/>
<evidence type="ECO:0000256" key="1">
    <source>
        <dbReference type="SAM" id="MobiDB-lite"/>
    </source>
</evidence>
<evidence type="ECO:0000313" key="2">
    <source>
        <dbReference type="EMBL" id="OWR42045.1"/>
    </source>
</evidence>
<proteinExistence type="predicted"/>
<feature type="region of interest" description="Disordered" evidence="1">
    <location>
        <begin position="1"/>
        <end position="33"/>
    </location>
</feature>
<accession>A0A212EKP8</accession>
<dbReference type="EMBL" id="AGBW02014234">
    <property type="protein sequence ID" value="OWR42045.1"/>
    <property type="molecule type" value="Genomic_DNA"/>
</dbReference>
<comment type="caution">
    <text evidence="2">The sequence shown here is derived from an EMBL/GenBank/DDBJ whole genome shotgun (WGS) entry which is preliminary data.</text>
</comment>
<dbReference type="KEGG" id="dpl:KGM_216166"/>
<organism evidence="2 3">
    <name type="scientific">Danaus plexippus plexippus</name>
    <dbReference type="NCBI Taxonomy" id="278856"/>
    <lineage>
        <taxon>Eukaryota</taxon>
        <taxon>Metazoa</taxon>
        <taxon>Ecdysozoa</taxon>
        <taxon>Arthropoda</taxon>
        <taxon>Hexapoda</taxon>
        <taxon>Insecta</taxon>
        <taxon>Pterygota</taxon>
        <taxon>Neoptera</taxon>
        <taxon>Endopterygota</taxon>
        <taxon>Lepidoptera</taxon>
        <taxon>Glossata</taxon>
        <taxon>Ditrysia</taxon>
        <taxon>Papilionoidea</taxon>
        <taxon>Nymphalidae</taxon>
        <taxon>Danainae</taxon>
        <taxon>Danaini</taxon>
        <taxon>Danaina</taxon>
        <taxon>Danaus</taxon>
        <taxon>Danaus</taxon>
    </lineage>
</organism>
<keyword evidence="3" id="KW-1185">Reference proteome</keyword>
<sequence>MESNPLPLEDDEGHPPQGSSTGSGSSSGTGYYGHKNAKFKARISQFETKPIHFKSFRVKHSGCKASAKILSVT</sequence>
<reference evidence="2 3" key="1">
    <citation type="journal article" date="2011" name="Cell">
        <title>The monarch butterfly genome yields insights into long-distance migration.</title>
        <authorList>
            <person name="Zhan S."/>
            <person name="Merlin C."/>
            <person name="Boore J.L."/>
            <person name="Reppert S.M."/>
        </authorList>
    </citation>
    <scope>NUCLEOTIDE SEQUENCE [LARGE SCALE GENOMIC DNA]</scope>
    <source>
        <strain evidence="2">F-2</strain>
    </source>
</reference>
<protein>
    <submittedName>
        <fullName evidence="2">Uncharacterized protein</fullName>
    </submittedName>
</protein>
<evidence type="ECO:0000313" key="3">
    <source>
        <dbReference type="Proteomes" id="UP000007151"/>
    </source>
</evidence>
<dbReference type="AlphaFoldDB" id="A0A212EKP8"/>
<name>A0A212EKP8_DANPL</name>
<gene>
    <name evidence="2" type="ORF">KGM_216166</name>
</gene>
<dbReference type="Proteomes" id="UP000007151">
    <property type="component" value="Unassembled WGS sequence"/>
</dbReference>